<dbReference type="AlphaFoldDB" id="A0A645FDW0"/>
<sequence>MIGIEVWTNPGINTRRAFALLTNRQVSALHLVHIGRRAAQIADVSFKIGHPGNFLYFFEDRFFRP</sequence>
<reference evidence="1" key="1">
    <citation type="submission" date="2019-08" db="EMBL/GenBank/DDBJ databases">
        <authorList>
            <person name="Kucharzyk K."/>
            <person name="Murdoch R.W."/>
            <person name="Higgins S."/>
            <person name="Loffler F."/>
        </authorList>
    </citation>
    <scope>NUCLEOTIDE SEQUENCE</scope>
</reference>
<dbReference type="EMBL" id="VSSQ01058963">
    <property type="protein sequence ID" value="MPN12588.1"/>
    <property type="molecule type" value="Genomic_DNA"/>
</dbReference>
<organism evidence="1">
    <name type="scientific">bioreactor metagenome</name>
    <dbReference type="NCBI Taxonomy" id="1076179"/>
    <lineage>
        <taxon>unclassified sequences</taxon>
        <taxon>metagenomes</taxon>
        <taxon>ecological metagenomes</taxon>
    </lineage>
</organism>
<evidence type="ECO:0000313" key="1">
    <source>
        <dbReference type="EMBL" id="MPN12588.1"/>
    </source>
</evidence>
<protein>
    <submittedName>
        <fullName evidence="1">Uncharacterized protein</fullName>
    </submittedName>
</protein>
<accession>A0A645FDW0</accession>
<proteinExistence type="predicted"/>
<name>A0A645FDW0_9ZZZZ</name>
<gene>
    <name evidence="1" type="ORF">SDC9_159906</name>
</gene>
<comment type="caution">
    <text evidence="1">The sequence shown here is derived from an EMBL/GenBank/DDBJ whole genome shotgun (WGS) entry which is preliminary data.</text>
</comment>